<dbReference type="GO" id="GO:0071963">
    <property type="term" value="P:establishment or maintenance of cell polarity regulating cell shape"/>
    <property type="evidence" value="ECO:0007669"/>
    <property type="project" value="TreeGrafter"/>
</dbReference>
<protein>
    <submittedName>
        <fullName evidence="6">Uncharacterized protein</fullName>
    </submittedName>
</protein>
<dbReference type="EMBL" id="BGPR01220915">
    <property type="protein sequence ID" value="GBN62258.1"/>
    <property type="molecule type" value="Genomic_DNA"/>
</dbReference>
<proteinExistence type="predicted"/>
<feature type="non-terminal residue" evidence="6">
    <location>
        <position position="85"/>
    </location>
</feature>
<evidence type="ECO:0000256" key="1">
    <source>
        <dbReference type="ARBA" id="ARBA00004245"/>
    </source>
</evidence>
<sequence length="85" mass="9558">MDVKIDVVEVTQSEEGQKIKLKRVLEAANNVLGISNWNQQAKWNVESIHSKTVIAILHLLVALARHFRAPIRLPENVVVNVVVVQ</sequence>
<comment type="subcellular location">
    <subcellularLocation>
        <location evidence="1">Cytoplasm</location>
        <location evidence="1">Cytoskeleton</location>
    </subcellularLocation>
</comment>
<keyword evidence="2" id="KW-0963">Cytoplasm</keyword>
<dbReference type="GO" id="GO:0015629">
    <property type="term" value="C:actin cytoskeleton"/>
    <property type="evidence" value="ECO:0007669"/>
    <property type="project" value="TreeGrafter"/>
</dbReference>
<keyword evidence="7" id="KW-1185">Reference proteome</keyword>
<dbReference type="GO" id="GO:0030036">
    <property type="term" value="P:actin cytoskeleton organization"/>
    <property type="evidence" value="ECO:0007669"/>
    <property type="project" value="InterPro"/>
</dbReference>
<dbReference type="PANTHER" id="PTHR12114">
    <property type="entry name" value="PARVIN"/>
    <property type="match status" value="1"/>
</dbReference>
<dbReference type="GO" id="GO:0003779">
    <property type="term" value="F:actin binding"/>
    <property type="evidence" value="ECO:0007669"/>
    <property type="project" value="UniProtKB-KW"/>
</dbReference>
<reference evidence="6 7" key="1">
    <citation type="journal article" date="2019" name="Sci. Rep.">
        <title>Orb-weaving spider Araneus ventricosus genome elucidates the spidroin gene catalogue.</title>
        <authorList>
            <person name="Kono N."/>
            <person name="Nakamura H."/>
            <person name="Ohtoshi R."/>
            <person name="Moran D.A.P."/>
            <person name="Shinohara A."/>
            <person name="Yoshida Y."/>
            <person name="Fujiwara M."/>
            <person name="Mori M."/>
            <person name="Tomita M."/>
            <person name="Arakawa K."/>
        </authorList>
    </citation>
    <scope>NUCLEOTIDE SEQUENCE [LARGE SCALE GENOMIC DNA]</scope>
</reference>
<keyword evidence="4" id="KW-0009">Actin-binding</keyword>
<dbReference type="OrthoDB" id="2099265at2759"/>
<gene>
    <name evidence="6" type="ORF">AVEN_171256_1</name>
</gene>
<dbReference type="Proteomes" id="UP000499080">
    <property type="component" value="Unassembled WGS sequence"/>
</dbReference>
<evidence type="ECO:0000256" key="4">
    <source>
        <dbReference type="ARBA" id="ARBA00023203"/>
    </source>
</evidence>
<comment type="caution">
    <text evidence="6">The sequence shown here is derived from an EMBL/GenBank/DDBJ whole genome shotgun (WGS) entry which is preliminary data.</text>
</comment>
<evidence type="ECO:0000256" key="5">
    <source>
        <dbReference type="ARBA" id="ARBA00023212"/>
    </source>
</evidence>
<dbReference type="GO" id="GO:0030031">
    <property type="term" value="P:cell projection assembly"/>
    <property type="evidence" value="ECO:0007669"/>
    <property type="project" value="TreeGrafter"/>
</dbReference>
<dbReference type="PANTHER" id="PTHR12114:SF4">
    <property type="entry name" value="GH23568P"/>
    <property type="match status" value="1"/>
</dbReference>
<dbReference type="GO" id="GO:0005925">
    <property type="term" value="C:focal adhesion"/>
    <property type="evidence" value="ECO:0007669"/>
    <property type="project" value="TreeGrafter"/>
</dbReference>
<evidence type="ECO:0000313" key="6">
    <source>
        <dbReference type="EMBL" id="GBN62258.1"/>
    </source>
</evidence>
<evidence type="ECO:0000313" key="7">
    <source>
        <dbReference type="Proteomes" id="UP000499080"/>
    </source>
</evidence>
<organism evidence="6 7">
    <name type="scientific">Araneus ventricosus</name>
    <name type="common">Orbweaver spider</name>
    <name type="synonym">Epeira ventricosa</name>
    <dbReference type="NCBI Taxonomy" id="182803"/>
    <lineage>
        <taxon>Eukaryota</taxon>
        <taxon>Metazoa</taxon>
        <taxon>Ecdysozoa</taxon>
        <taxon>Arthropoda</taxon>
        <taxon>Chelicerata</taxon>
        <taxon>Arachnida</taxon>
        <taxon>Araneae</taxon>
        <taxon>Araneomorphae</taxon>
        <taxon>Entelegynae</taxon>
        <taxon>Araneoidea</taxon>
        <taxon>Araneidae</taxon>
        <taxon>Araneus</taxon>
    </lineage>
</organism>
<evidence type="ECO:0000256" key="2">
    <source>
        <dbReference type="ARBA" id="ARBA00022490"/>
    </source>
</evidence>
<evidence type="ECO:0000256" key="3">
    <source>
        <dbReference type="ARBA" id="ARBA00022737"/>
    </source>
</evidence>
<dbReference type="InterPro" id="IPR028433">
    <property type="entry name" value="Parvin"/>
</dbReference>
<dbReference type="GO" id="GO:0034446">
    <property type="term" value="P:substrate adhesion-dependent cell spreading"/>
    <property type="evidence" value="ECO:0007669"/>
    <property type="project" value="TreeGrafter"/>
</dbReference>
<keyword evidence="5" id="KW-0206">Cytoskeleton</keyword>
<dbReference type="GO" id="GO:0005737">
    <property type="term" value="C:cytoplasm"/>
    <property type="evidence" value="ECO:0007669"/>
    <property type="project" value="TreeGrafter"/>
</dbReference>
<dbReference type="AlphaFoldDB" id="A0A4Y2QDL1"/>
<name>A0A4Y2QDL1_ARAVE</name>
<accession>A0A4Y2QDL1</accession>
<keyword evidence="3" id="KW-0677">Repeat</keyword>